<dbReference type="AlphaFoldDB" id="A0A1E5C8V8"/>
<proteinExistence type="predicted"/>
<evidence type="ECO:0000259" key="1">
    <source>
        <dbReference type="Pfam" id="PF13503"/>
    </source>
</evidence>
<accession>A0A1E5C8V8</accession>
<feature type="domain" description="DUF4123" evidence="1">
    <location>
        <begin position="15"/>
        <end position="133"/>
    </location>
</feature>
<dbReference type="EMBL" id="AJWN02000046">
    <property type="protein sequence ID" value="OEE61622.1"/>
    <property type="molecule type" value="Genomic_DNA"/>
</dbReference>
<keyword evidence="3" id="KW-1185">Reference proteome</keyword>
<dbReference type="Pfam" id="PF13503">
    <property type="entry name" value="DUF4123"/>
    <property type="match status" value="1"/>
</dbReference>
<evidence type="ECO:0000313" key="3">
    <source>
        <dbReference type="Proteomes" id="UP000095039"/>
    </source>
</evidence>
<comment type="caution">
    <text evidence="2">The sequence shown here is derived from an EMBL/GenBank/DDBJ whole genome shotgun (WGS) entry which is preliminary data.</text>
</comment>
<dbReference type="Proteomes" id="UP000095039">
    <property type="component" value="Unassembled WGS sequence"/>
</dbReference>
<reference evidence="2 3" key="1">
    <citation type="journal article" date="2012" name="Science">
        <title>Ecological populations of bacteria act as socially cohesive units of antibiotic production and resistance.</title>
        <authorList>
            <person name="Cordero O.X."/>
            <person name="Wildschutte H."/>
            <person name="Kirkup B."/>
            <person name="Proehl S."/>
            <person name="Ngo L."/>
            <person name="Hussain F."/>
            <person name="Le Roux F."/>
            <person name="Mincer T."/>
            <person name="Polz M.F."/>
        </authorList>
    </citation>
    <scope>NUCLEOTIDE SEQUENCE [LARGE SCALE GENOMIC DNA]</scope>
    <source>
        <strain evidence="2 3">FF-454</strain>
    </source>
</reference>
<protein>
    <recommendedName>
        <fullName evidence="1">DUF4123 domain-containing protein</fullName>
    </recommendedName>
</protein>
<organism evidence="2 3">
    <name type="scientific">Enterovibrio norvegicus FF-454</name>
    <dbReference type="NCBI Taxonomy" id="1185651"/>
    <lineage>
        <taxon>Bacteria</taxon>
        <taxon>Pseudomonadati</taxon>
        <taxon>Pseudomonadota</taxon>
        <taxon>Gammaproteobacteria</taxon>
        <taxon>Vibrionales</taxon>
        <taxon>Vibrionaceae</taxon>
        <taxon>Enterovibrio</taxon>
    </lineage>
</organism>
<name>A0A1E5C8V8_9GAMM</name>
<gene>
    <name evidence="2" type="ORF">A1OK_09705</name>
</gene>
<dbReference type="InterPro" id="IPR025391">
    <property type="entry name" value="DUF4123"/>
</dbReference>
<dbReference type="RefSeq" id="WP_016960030.1">
    <property type="nucleotide sequence ID" value="NZ_AJWN02000046.1"/>
</dbReference>
<evidence type="ECO:0000313" key="2">
    <source>
        <dbReference type="EMBL" id="OEE61622.1"/>
    </source>
</evidence>
<sequence>MRDLNMTSPQSTHRFAIFNGTTEDNALKHFYRLGGNDAKPLWSGTPYAEWLEVMPFIADVTHLSAFTEWEAQQAPEDWGILVSSDSTMADAFAHFRSLTQVWMPSGSHSFFRFYDPRFSLTVAEFCDDEQRAQMMGPCQTWQSKGKEIINVTPIKHADEKPFPWWNVPKAVVQKITDTDKTTLITNSVKWLRENHADLYFYYPESTLQAKITRLVTRHKEEHGSLNQFLKMSLDKEVYR</sequence>